<dbReference type="AlphaFoldDB" id="A0A9P0Q944"/>
<dbReference type="Proteomes" id="UP001152888">
    <property type="component" value="Unassembled WGS sequence"/>
</dbReference>
<protein>
    <submittedName>
        <fullName evidence="1">Uncharacterized protein</fullName>
    </submittedName>
</protein>
<gene>
    <name evidence="1" type="ORF">ACAOBT_LOCUS32122</name>
</gene>
<accession>A0A9P0Q944</accession>
<dbReference type="EMBL" id="CAKOFQ010008062">
    <property type="protein sequence ID" value="CAH2011330.1"/>
    <property type="molecule type" value="Genomic_DNA"/>
</dbReference>
<evidence type="ECO:0000313" key="2">
    <source>
        <dbReference type="Proteomes" id="UP001152888"/>
    </source>
</evidence>
<reference evidence="1" key="1">
    <citation type="submission" date="2022-03" db="EMBL/GenBank/DDBJ databases">
        <authorList>
            <person name="Sayadi A."/>
        </authorList>
    </citation>
    <scope>NUCLEOTIDE SEQUENCE</scope>
</reference>
<evidence type="ECO:0000313" key="1">
    <source>
        <dbReference type="EMBL" id="CAH2011330.1"/>
    </source>
</evidence>
<keyword evidence="2" id="KW-1185">Reference proteome</keyword>
<proteinExistence type="predicted"/>
<comment type="caution">
    <text evidence="1">The sequence shown here is derived from an EMBL/GenBank/DDBJ whole genome shotgun (WGS) entry which is preliminary data.</text>
</comment>
<organism evidence="1 2">
    <name type="scientific">Acanthoscelides obtectus</name>
    <name type="common">Bean weevil</name>
    <name type="synonym">Bruchus obtectus</name>
    <dbReference type="NCBI Taxonomy" id="200917"/>
    <lineage>
        <taxon>Eukaryota</taxon>
        <taxon>Metazoa</taxon>
        <taxon>Ecdysozoa</taxon>
        <taxon>Arthropoda</taxon>
        <taxon>Hexapoda</taxon>
        <taxon>Insecta</taxon>
        <taxon>Pterygota</taxon>
        <taxon>Neoptera</taxon>
        <taxon>Endopterygota</taxon>
        <taxon>Coleoptera</taxon>
        <taxon>Polyphaga</taxon>
        <taxon>Cucujiformia</taxon>
        <taxon>Chrysomeloidea</taxon>
        <taxon>Chrysomelidae</taxon>
        <taxon>Bruchinae</taxon>
        <taxon>Bruchini</taxon>
        <taxon>Acanthoscelides</taxon>
    </lineage>
</organism>
<name>A0A9P0Q944_ACAOB</name>
<sequence length="76" mass="8954">MIKVPIYSMLQYMKTAIKRTSNFLQDKSVDNSSIVYCQYIDEVLQNTTRFQANASNNVHDFHTIFEERGIFEKLTQ</sequence>